<proteinExistence type="predicted"/>
<evidence type="ECO:0000313" key="2">
    <source>
        <dbReference type="Proteomes" id="UP000001977"/>
    </source>
</evidence>
<dbReference type="EMBL" id="AM167904">
    <property type="protein sequence ID" value="CAJ48520.1"/>
    <property type="molecule type" value="Genomic_DNA"/>
</dbReference>
<organism evidence="1 2">
    <name type="scientific">Bordetella avium (strain 197N)</name>
    <dbReference type="NCBI Taxonomy" id="360910"/>
    <lineage>
        <taxon>Bacteria</taxon>
        <taxon>Pseudomonadati</taxon>
        <taxon>Pseudomonadota</taxon>
        <taxon>Betaproteobacteria</taxon>
        <taxon>Burkholderiales</taxon>
        <taxon>Alcaligenaceae</taxon>
        <taxon>Bordetella</taxon>
    </lineage>
</organism>
<dbReference type="AlphaFoldDB" id="Q2KVW2"/>
<gene>
    <name evidence="1" type="ordered locus">BAV0910</name>
</gene>
<keyword evidence="2" id="KW-1185">Reference proteome</keyword>
<sequence>MQQEIARPDACIGRLGFFTLNAPGKDDFLLASACPADVPAIGLARVIVLVAARGTCAGLALDRPTSRRQRMVGDVFRHSISPGADRQLPFGELAQKEGVLERRNL</sequence>
<dbReference type="Proteomes" id="UP000001977">
    <property type="component" value="Chromosome"/>
</dbReference>
<name>Q2KVW2_BORA1</name>
<accession>Q2KVW2</accession>
<dbReference type="KEGG" id="bav:BAV0910"/>
<protein>
    <submittedName>
        <fullName evidence="1">Uncharacterized protein</fullName>
    </submittedName>
</protein>
<evidence type="ECO:0000313" key="1">
    <source>
        <dbReference type="EMBL" id="CAJ48520.1"/>
    </source>
</evidence>
<dbReference type="HOGENOM" id="CLU_2231340_0_0_4"/>
<reference evidence="1 2" key="1">
    <citation type="journal article" date="2006" name="J. Bacteriol.">
        <title>Comparison of the genome sequence of the poultry pathogen Bordetella avium with those of B. bronchiseptica, B. pertussis, and B. parapertussis reveals extensive diversity in surface structures associated with host interaction.</title>
        <authorList>
            <person name="Sebaihia M."/>
            <person name="Preston A."/>
            <person name="Maskell D.J."/>
            <person name="Kuzmiak H."/>
            <person name="Connell T.D."/>
            <person name="King N.D."/>
            <person name="Orndorff P.E."/>
            <person name="Miyamoto D.M."/>
            <person name="Thomson N.R."/>
            <person name="Harris D."/>
            <person name="Goble A."/>
            <person name="Lord A."/>
            <person name="Murphy L."/>
            <person name="Quail M.A."/>
            <person name="Rutter S."/>
            <person name="Squares R."/>
            <person name="Squares S."/>
            <person name="Woodward J."/>
            <person name="Parkhill J."/>
            <person name="Temple L.M."/>
        </authorList>
    </citation>
    <scope>NUCLEOTIDE SEQUENCE [LARGE SCALE GENOMIC DNA]</scope>
    <source>
        <strain evidence="1 2">197N</strain>
    </source>
</reference>